<dbReference type="Pfam" id="PF14568">
    <property type="entry name" value="SUKH_6"/>
    <property type="match status" value="1"/>
</dbReference>
<dbReference type="Proteomes" id="UP000219559">
    <property type="component" value="Unassembled WGS sequence"/>
</dbReference>
<sequence length="132" mass="15489">MGERSFKLIESTIEDTFSNAFKEILKKYAGLSIEEDWFNDNKGTTWKLAAFTDFTSMHNLTKEFREKGWGVKVPFANDPGGWHYCLSFDEDTYGKVIVNRWTDHEEKDQFLVIAESFEEFIDGLKRRPEENT</sequence>
<evidence type="ECO:0000313" key="1">
    <source>
        <dbReference type="EMBL" id="PCE62851.1"/>
    </source>
</evidence>
<accession>A0A2A4G346</accession>
<dbReference type="OrthoDB" id="980721at2"/>
<dbReference type="InterPro" id="IPR037883">
    <property type="entry name" value="Knr4/Smi1-like_sf"/>
</dbReference>
<keyword evidence="2" id="KW-1185">Reference proteome</keyword>
<dbReference type="Gene3D" id="3.40.1580.10">
    <property type="entry name" value="SMI1/KNR4-like"/>
    <property type="match status" value="1"/>
</dbReference>
<comment type="caution">
    <text evidence="1">The sequence shown here is derived from an EMBL/GenBank/DDBJ whole genome shotgun (WGS) entry which is preliminary data.</text>
</comment>
<gene>
    <name evidence="1" type="ORF">B7P33_16355</name>
</gene>
<proteinExistence type="predicted"/>
<dbReference type="RefSeq" id="WP_097440960.1">
    <property type="nucleotide sequence ID" value="NZ_KZ300477.1"/>
</dbReference>
<dbReference type="EMBL" id="NBWU01000007">
    <property type="protein sequence ID" value="PCE62851.1"/>
    <property type="molecule type" value="Genomic_DNA"/>
</dbReference>
<organism evidence="1 2">
    <name type="scientific">Sediminicola luteus</name>
    <dbReference type="NCBI Taxonomy" id="319238"/>
    <lineage>
        <taxon>Bacteria</taxon>
        <taxon>Pseudomonadati</taxon>
        <taxon>Bacteroidota</taxon>
        <taxon>Flavobacteriia</taxon>
        <taxon>Flavobacteriales</taxon>
        <taxon>Flavobacteriaceae</taxon>
        <taxon>Sediminicola</taxon>
    </lineage>
</organism>
<reference evidence="1 2" key="1">
    <citation type="submission" date="2017-04" db="EMBL/GenBank/DDBJ databases">
        <title>A new member of the family Flavobacteriaceae isolated from ascidians.</title>
        <authorList>
            <person name="Chen L."/>
        </authorList>
    </citation>
    <scope>NUCLEOTIDE SEQUENCE [LARGE SCALE GENOMIC DNA]</scope>
    <source>
        <strain evidence="1 2">HQA918</strain>
    </source>
</reference>
<protein>
    <recommendedName>
        <fullName evidence="3">Knr4/Smi1-like domain-containing protein</fullName>
    </recommendedName>
</protein>
<dbReference type="SUPFAM" id="SSF160631">
    <property type="entry name" value="SMI1/KNR4-like"/>
    <property type="match status" value="1"/>
</dbReference>
<dbReference type="AlphaFoldDB" id="A0A2A4G346"/>
<evidence type="ECO:0008006" key="3">
    <source>
        <dbReference type="Google" id="ProtNLM"/>
    </source>
</evidence>
<name>A0A2A4G346_9FLAO</name>
<evidence type="ECO:0000313" key="2">
    <source>
        <dbReference type="Proteomes" id="UP000219559"/>
    </source>
</evidence>